<dbReference type="AlphaFoldDB" id="A0A1U7LMZ1"/>
<evidence type="ECO:0000313" key="2">
    <source>
        <dbReference type="Proteomes" id="UP000186594"/>
    </source>
</evidence>
<reference evidence="1 2" key="1">
    <citation type="submission" date="2016-04" db="EMBL/GenBank/DDBJ databases">
        <title>Evolutionary innovation and constraint leading to complex multicellularity in the Ascomycota.</title>
        <authorList>
            <person name="Cisse O."/>
            <person name="Nguyen A."/>
            <person name="Hewitt D.A."/>
            <person name="Jedd G."/>
            <person name="Stajich J.E."/>
        </authorList>
    </citation>
    <scope>NUCLEOTIDE SEQUENCE [LARGE SCALE GENOMIC DNA]</scope>
    <source>
        <strain evidence="1 2">DAH-3</strain>
    </source>
</reference>
<dbReference type="EMBL" id="LXFE01001063">
    <property type="protein sequence ID" value="OLL23953.1"/>
    <property type="molecule type" value="Genomic_DNA"/>
</dbReference>
<proteinExistence type="predicted"/>
<name>A0A1U7LMZ1_NEOID</name>
<keyword evidence="2" id="KW-1185">Reference proteome</keyword>
<sequence>MTASVMMHKNIYEAVYNLTSQLHSKVTECHQKFKDLEASIPAWLRMNPDTQSADLLYRQLALEGSMARKLLCLFVPLMHKKEFPDAKKEVLKAAHRSMKMYCAFDARSAEMSMYRWMGQLWMFTAPLLSTLIVSMDLVASGSTESASWVLVDQTLAALIRTPEFENMAEATVICDAVEILRSQRLFEEGFGVALNRHSGFDYGGMQWVEGFLLNHGGY</sequence>
<evidence type="ECO:0000313" key="1">
    <source>
        <dbReference type="EMBL" id="OLL23953.1"/>
    </source>
</evidence>
<comment type="caution">
    <text evidence="1">The sequence shown here is derived from an EMBL/GenBank/DDBJ whole genome shotgun (WGS) entry which is preliminary data.</text>
</comment>
<organism evidence="1 2">
    <name type="scientific">Neolecta irregularis (strain DAH-3)</name>
    <dbReference type="NCBI Taxonomy" id="1198029"/>
    <lineage>
        <taxon>Eukaryota</taxon>
        <taxon>Fungi</taxon>
        <taxon>Dikarya</taxon>
        <taxon>Ascomycota</taxon>
        <taxon>Taphrinomycotina</taxon>
        <taxon>Neolectales</taxon>
        <taxon>Neolectaceae</taxon>
        <taxon>Neolecta</taxon>
    </lineage>
</organism>
<dbReference type="Proteomes" id="UP000186594">
    <property type="component" value="Unassembled WGS sequence"/>
</dbReference>
<protein>
    <submittedName>
        <fullName evidence="1">Uncharacterized protein</fullName>
    </submittedName>
</protein>
<accession>A0A1U7LMZ1</accession>
<gene>
    <name evidence="1" type="ORF">NEOLI_003313</name>
</gene>